<keyword evidence="8" id="KW-1185">Reference proteome</keyword>
<dbReference type="InterPro" id="IPR004839">
    <property type="entry name" value="Aminotransferase_I/II_large"/>
</dbReference>
<dbReference type="Pfam" id="PF00155">
    <property type="entry name" value="Aminotran_1_2"/>
    <property type="match status" value="1"/>
</dbReference>
<keyword evidence="3" id="KW-0805">Transcription regulation</keyword>
<dbReference type="SMART" id="SM00345">
    <property type="entry name" value="HTH_GNTR"/>
    <property type="match status" value="1"/>
</dbReference>
<dbReference type="InterPro" id="IPR036390">
    <property type="entry name" value="WH_DNA-bd_sf"/>
</dbReference>
<dbReference type="InterPro" id="IPR000524">
    <property type="entry name" value="Tscrpt_reg_HTH_GntR"/>
</dbReference>
<dbReference type="SUPFAM" id="SSF46785">
    <property type="entry name" value="Winged helix' DNA-binding domain"/>
    <property type="match status" value="1"/>
</dbReference>
<dbReference type="GO" id="GO:0008483">
    <property type="term" value="F:transaminase activity"/>
    <property type="evidence" value="ECO:0007669"/>
    <property type="project" value="UniProtKB-KW"/>
</dbReference>
<comment type="similarity">
    <text evidence="1">In the C-terminal section; belongs to the class-I pyridoxal-phosphate-dependent aminotransferase family.</text>
</comment>
<dbReference type="PANTHER" id="PTHR46577:SF1">
    <property type="entry name" value="HTH-TYPE TRANSCRIPTIONAL REGULATORY PROTEIN GABR"/>
    <property type="match status" value="1"/>
</dbReference>
<dbReference type="Proteomes" id="UP001297581">
    <property type="component" value="Unassembled WGS sequence"/>
</dbReference>
<dbReference type="GO" id="GO:0030170">
    <property type="term" value="F:pyridoxal phosphate binding"/>
    <property type="evidence" value="ECO:0007669"/>
    <property type="project" value="InterPro"/>
</dbReference>
<reference evidence="7 8" key="1">
    <citation type="submission" date="2022-02" db="EMBL/GenBank/DDBJ databases">
        <title>The genome sequence of Shewanella sp. 3B26.</title>
        <authorList>
            <person name="Du J."/>
        </authorList>
    </citation>
    <scope>NUCLEOTIDE SEQUENCE [LARGE SCALE GENOMIC DNA]</scope>
    <source>
        <strain evidence="7 8">3B26</strain>
    </source>
</reference>
<proteinExistence type="inferred from homology"/>
<dbReference type="PANTHER" id="PTHR46577">
    <property type="entry name" value="HTH-TYPE TRANSCRIPTIONAL REGULATORY PROTEIN GABR"/>
    <property type="match status" value="1"/>
</dbReference>
<keyword evidence="2" id="KW-0663">Pyridoxal phosphate</keyword>
<gene>
    <name evidence="7" type="ORF">MJ923_07490</name>
</gene>
<evidence type="ECO:0000259" key="6">
    <source>
        <dbReference type="PROSITE" id="PS50949"/>
    </source>
</evidence>
<dbReference type="InterPro" id="IPR015424">
    <property type="entry name" value="PyrdxlP-dep_Trfase"/>
</dbReference>
<dbReference type="SUPFAM" id="SSF53383">
    <property type="entry name" value="PLP-dependent transferases"/>
    <property type="match status" value="1"/>
</dbReference>
<organism evidence="7 8">
    <name type="scientific">Shewanella zhuhaiensis</name>
    <dbReference type="NCBI Taxonomy" id="2919576"/>
    <lineage>
        <taxon>Bacteria</taxon>
        <taxon>Pseudomonadati</taxon>
        <taxon>Pseudomonadota</taxon>
        <taxon>Gammaproteobacteria</taxon>
        <taxon>Alteromonadales</taxon>
        <taxon>Shewanellaceae</taxon>
        <taxon>Shewanella</taxon>
    </lineage>
</organism>
<dbReference type="CDD" id="cd00609">
    <property type="entry name" value="AAT_like"/>
    <property type="match status" value="1"/>
</dbReference>
<dbReference type="CDD" id="cd07377">
    <property type="entry name" value="WHTH_GntR"/>
    <property type="match status" value="1"/>
</dbReference>
<dbReference type="Pfam" id="PF00392">
    <property type="entry name" value="GntR"/>
    <property type="match status" value="1"/>
</dbReference>
<sequence length="447" mass="48733">MRTIWVPSLEKFSGSKYEKLASAIGEAIDEGILTPGSKLPPQRRLAYALGITLGTVTRAYTLAIHRGWVEARVGDGTYVRQLSHVQQGPLDLATCQQAITDQATVLGEVLYRLGRDPHRLASLLDYHAAPLDAQHSTVFDYLKNMGIDDFGGKLVFTQGAQQALYAALASCCEPGDWVLHEAWCYPGLNKAAAELKLNLAGVALTDDGLDLAALEEAILRHSPKAMYLTPNSQNPGCIGYSERQRRQVLALARHHGITVIEDDVNYCTADEWQLPLWQLAGDADSVVYISSLSKRFAGGIRFGFMLTPPRLLGRINQLIHAQCWMVSPLLIELGCDLIRAGGVHQHRDSWITGLQQRFIAMANDLGLEAKSRGLNGLLMLPEGYRASHLIGALASQGILGRSLSDFGGPANGVRLSLGRIPRGQEDEVFSRIHATLAELFSHANAVV</sequence>
<dbReference type="GO" id="GO:0003677">
    <property type="term" value="F:DNA binding"/>
    <property type="evidence" value="ECO:0007669"/>
    <property type="project" value="UniProtKB-KW"/>
</dbReference>
<feature type="domain" description="HTH gntR-type" evidence="6">
    <location>
        <begin position="14"/>
        <end position="82"/>
    </location>
</feature>
<dbReference type="InterPro" id="IPR036388">
    <property type="entry name" value="WH-like_DNA-bd_sf"/>
</dbReference>
<evidence type="ECO:0000256" key="1">
    <source>
        <dbReference type="ARBA" id="ARBA00005384"/>
    </source>
</evidence>
<dbReference type="AlphaFoldDB" id="A0AAJ1BG58"/>
<keyword evidence="7" id="KW-0808">Transferase</keyword>
<keyword evidence="4" id="KW-0238">DNA-binding</keyword>
<keyword evidence="5" id="KW-0804">Transcription</keyword>
<dbReference type="PROSITE" id="PS50949">
    <property type="entry name" value="HTH_GNTR"/>
    <property type="match status" value="1"/>
</dbReference>
<dbReference type="InterPro" id="IPR015421">
    <property type="entry name" value="PyrdxlP-dep_Trfase_major"/>
</dbReference>
<comment type="caution">
    <text evidence="7">The sequence shown here is derived from an EMBL/GenBank/DDBJ whole genome shotgun (WGS) entry which is preliminary data.</text>
</comment>
<evidence type="ECO:0000256" key="2">
    <source>
        <dbReference type="ARBA" id="ARBA00022898"/>
    </source>
</evidence>
<dbReference type="Gene3D" id="1.10.10.10">
    <property type="entry name" value="Winged helix-like DNA-binding domain superfamily/Winged helix DNA-binding domain"/>
    <property type="match status" value="1"/>
</dbReference>
<evidence type="ECO:0000313" key="8">
    <source>
        <dbReference type="Proteomes" id="UP001297581"/>
    </source>
</evidence>
<protein>
    <submittedName>
        <fullName evidence="7">PLP-dependent aminotransferase family protein</fullName>
    </submittedName>
</protein>
<dbReference type="Gene3D" id="3.40.640.10">
    <property type="entry name" value="Type I PLP-dependent aspartate aminotransferase-like (Major domain)"/>
    <property type="match status" value="1"/>
</dbReference>
<keyword evidence="7" id="KW-0032">Aminotransferase</keyword>
<dbReference type="GO" id="GO:0003700">
    <property type="term" value="F:DNA-binding transcription factor activity"/>
    <property type="evidence" value="ECO:0007669"/>
    <property type="project" value="InterPro"/>
</dbReference>
<evidence type="ECO:0000313" key="7">
    <source>
        <dbReference type="EMBL" id="MCH4294145.1"/>
    </source>
</evidence>
<evidence type="ECO:0000256" key="4">
    <source>
        <dbReference type="ARBA" id="ARBA00023125"/>
    </source>
</evidence>
<dbReference type="RefSeq" id="WP_240590545.1">
    <property type="nucleotide sequence ID" value="NZ_JAKUDL010000002.1"/>
</dbReference>
<dbReference type="EMBL" id="JAKUDL010000002">
    <property type="protein sequence ID" value="MCH4294145.1"/>
    <property type="molecule type" value="Genomic_DNA"/>
</dbReference>
<accession>A0AAJ1BG58</accession>
<name>A0AAJ1BG58_9GAMM</name>
<evidence type="ECO:0000256" key="5">
    <source>
        <dbReference type="ARBA" id="ARBA00023163"/>
    </source>
</evidence>
<evidence type="ECO:0000256" key="3">
    <source>
        <dbReference type="ARBA" id="ARBA00023015"/>
    </source>
</evidence>
<dbReference type="InterPro" id="IPR051446">
    <property type="entry name" value="HTH_trans_reg/aminotransferase"/>
</dbReference>